<dbReference type="Gramene" id="ERN12524">
    <property type="protein sequence ID" value="ERN12524"/>
    <property type="gene ID" value="AMTR_s00025p00192620"/>
</dbReference>
<dbReference type="PANTHER" id="PTHR31374">
    <property type="entry name" value="AUXIN-INDUCED PROTEIN-LIKE-RELATED"/>
    <property type="match status" value="1"/>
</dbReference>
<evidence type="ECO:0000313" key="3">
    <source>
        <dbReference type="Proteomes" id="UP000017836"/>
    </source>
</evidence>
<gene>
    <name evidence="2" type="ORF">AMTR_s00025p00192620</name>
</gene>
<dbReference type="Proteomes" id="UP000017836">
    <property type="component" value="Unassembled WGS sequence"/>
</dbReference>
<reference evidence="3" key="1">
    <citation type="journal article" date="2013" name="Science">
        <title>The Amborella genome and the evolution of flowering plants.</title>
        <authorList>
            <consortium name="Amborella Genome Project"/>
        </authorList>
    </citation>
    <scope>NUCLEOTIDE SEQUENCE [LARGE SCALE GENOMIC DNA]</scope>
</reference>
<dbReference type="OrthoDB" id="762405at2759"/>
<dbReference type="AlphaFoldDB" id="W1PX58"/>
<dbReference type="InterPro" id="IPR003676">
    <property type="entry name" value="SAUR_fam"/>
</dbReference>
<dbReference type="OMA" id="PCEVEFF"/>
<name>W1PX58_AMBTC</name>
<evidence type="ECO:0000313" key="2">
    <source>
        <dbReference type="EMBL" id="ERN12524.1"/>
    </source>
</evidence>
<dbReference type="eggNOG" id="ENOG502S1H0">
    <property type="taxonomic scope" value="Eukaryota"/>
</dbReference>
<evidence type="ECO:0000256" key="1">
    <source>
        <dbReference type="ARBA" id="ARBA00006974"/>
    </source>
</evidence>
<dbReference type="GO" id="GO:0009733">
    <property type="term" value="P:response to auxin"/>
    <property type="evidence" value="ECO:0007669"/>
    <property type="project" value="InterPro"/>
</dbReference>
<keyword evidence="3" id="KW-1185">Reference proteome</keyword>
<proteinExistence type="inferred from homology"/>
<organism evidence="2 3">
    <name type="scientific">Amborella trichopoda</name>
    <dbReference type="NCBI Taxonomy" id="13333"/>
    <lineage>
        <taxon>Eukaryota</taxon>
        <taxon>Viridiplantae</taxon>
        <taxon>Streptophyta</taxon>
        <taxon>Embryophyta</taxon>
        <taxon>Tracheophyta</taxon>
        <taxon>Spermatophyta</taxon>
        <taxon>Magnoliopsida</taxon>
        <taxon>Amborellales</taxon>
        <taxon>Amborellaceae</taxon>
        <taxon>Amborella</taxon>
    </lineage>
</organism>
<comment type="similarity">
    <text evidence="1">Belongs to the ARG7 family.</text>
</comment>
<dbReference type="Pfam" id="PF02519">
    <property type="entry name" value="Auxin_inducible"/>
    <property type="match status" value="1"/>
</dbReference>
<accession>W1PX58</accession>
<dbReference type="EMBL" id="KI392614">
    <property type="protein sequence ID" value="ERN12524.1"/>
    <property type="molecule type" value="Genomic_DNA"/>
</dbReference>
<sequence length="162" mass="18467">MAPALKKVDKIRQIVRLKQMLKKWQTMSLNPKRSAATRSESDSSEFSGEKCRIPAGYLAVYVGLERQRFVIPAKYINLPVFRPILQRAAEEYGFHFNGGLVFPCEVGFFKQLLLILEKSERKIENLSLDEALNLCNEMGSDVLCKTNRTGPEFCPLLQKARV</sequence>
<protein>
    <submittedName>
        <fullName evidence="2">Uncharacterized protein</fullName>
    </submittedName>
</protein>
<dbReference type="HOGENOM" id="CLU_098106_2_0_1"/>
<dbReference type="KEGG" id="atr:18440742"/>
<dbReference type="PANTHER" id="PTHR31374:SF203">
    <property type="entry name" value="AUXIN-RESPONSIVE PROTEIN SAUR71-LIKE"/>
    <property type="match status" value="1"/>
</dbReference>